<gene>
    <name evidence="1" type="ORF">MYF79_25685</name>
</gene>
<protein>
    <submittedName>
        <fullName evidence="1">Uncharacterized protein</fullName>
    </submittedName>
</protein>
<proteinExistence type="predicted"/>
<dbReference type="EMBL" id="CP095855">
    <property type="protein sequence ID" value="UPK68351.1"/>
    <property type="molecule type" value="Genomic_DNA"/>
</dbReference>
<dbReference type="RefSeq" id="WP_247810746.1">
    <property type="nucleotide sequence ID" value="NZ_CP095855.1"/>
</dbReference>
<dbReference type="Proteomes" id="UP000830198">
    <property type="component" value="Chromosome"/>
</dbReference>
<name>A0ABY4I0R9_CHIFI</name>
<accession>A0ABY4I0R9</accession>
<organism evidence="1 2">
    <name type="scientific">Chitinophaga filiformis</name>
    <name type="common">Myxococcus filiformis</name>
    <name type="synonym">Flexibacter filiformis</name>
    <dbReference type="NCBI Taxonomy" id="104663"/>
    <lineage>
        <taxon>Bacteria</taxon>
        <taxon>Pseudomonadati</taxon>
        <taxon>Bacteroidota</taxon>
        <taxon>Chitinophagia</taxon>
        <taxon>Chitinophagales</taxon>
        <taxon>Chitinophagaceae</taxon>
        <taxon>Chitinophaga</taxon>
    </lineage>
</organism>
<evidence type="ECO:0000313" key="2">
    <source>
        <dbReference type="Proteomes" id="UP000830198"/>
    </source>
</evidence>
<sequence>MRTGLMFSFILLFSSCFREPLPIHHFNTGGFMLEDTCRIANEYIQSFEDDAFPIYYIGQIKDTIRIGSRYWLRREKRFKEYPEHCIYKYSKSHISVQVDTSFPVCMSLEYLNEERLIDRYCDSNRYYHASTVIIRNVSDTAVSLGITFSVFQMHREMLNSKGQWIKVSEKLCKDWFCATGQPCINLLPGEVIVSKVTHFAGKYAIPCRLSLGRSDIPQVYSNIFTEYISDDLLRIVEAD</sequence>
<reference evidence="1 2" key="1">
    <citation type="submission" date="2022-04" db="EMBL/GenBank/DDBJ databases">
        <title>The arsenic-methylating capacity of Chitinophaga filiformis YT5 during chitin decomposition.</title>
        <authorList>
            <person name="Chen G."/>
            <person name="Liang Y."/>
        </authorList>
    </citation>
    <scope>NUCLEOTIDE SEQUENCE [LARGE SCALE GENOMIC DNA]</scope>
    <source>
        <strain evidence="1 2">YT5</strain>
    </source>
</reference>
<evidence type="ECO:0000313" key="1">
    <source>
        <dbReference type="EMBL" id="UPK68351.1"/>
    </source>
</evidence>
<dbReference type="PROSITE" id="PS51257">
    <property type="entry name" value="PROKAR_LIPOPROTEIN"/>
    <property type="match status" value="1"/>
</dbReference>
<keyword evidence="2" id="KW-1185">Reference proteome</keyword>